<gene>
    <name evidence="1" type="ORF">CR513_25639</name>
</gene>
<comment type="caution">
    <text evidence="1">The sequence shown here is derived from an EMBL/GenBank/DDBJ whole genome shotgun (WGS) entry which is preliminary data.</text>
</comment>
<sequence length="97" mass="11266">MKSIMHCVITISISLLRNETKIEKLSLTILEVVNNRIWSLNKLDAKLFGVFKETLEDTEYLEKMVNIIQDILNLFCKSSREEVNLEKSQVFFSKNVG</sequence>
<organism evidence="1 2">
    <name type="scientific">Mucuna pruriens</name>
    <name type="common">Velvet bean</name>
    <name type="synonym">Dolichos pruriens</name>
    <dbReference type="NCBI Taxonomy" id="157652"/>
    <lineage>
        <taxon>Eukaryota</taxon>
        <taxon>Viridiplantae</taxon>
        <taxon>Streptophyta</taxon>
        <taxon>Embryophyta</taxon>
        <taxon>Tracheophyta</taxon>
        <taxon>Spermatophyta</taxon>
        <taxon>Magnoliopsida</taxon>
        <taxon>eudicotyledons</taxon>
        <taxon>Gunneridae</taxon>
        <taxon>Pentapetalae</taxon>
        <taxon>rosids</taxon>
        <taxon>fabids</taxon>
        <taxon>Fabales</taxon>
        <taxon>Fabaceae</taxon>
        <taxon>Papilionoideae</taxon>
        <taxon>50 kb inversion clade</taxon>
        <taxon>NPAAA clade</taxon>
        <taxon>indigoferoid/millettioid clade</taxon>
        <taxon>Phaseoleae</taxon>
        <taxon>Mucuna</taxon>
    </lineage>
</organism>
<proteinExistence type="predicted"/>
<accession>A0A371GP09</accession>
<keyword evidence="2" id="KW-1185">Reference proteome</keyword>
<dbReference type="Proteomes" id="UP000257109">
    <property type="component" value="Unassembled WGS sequence"/>
</dbReference>
<dbReference type="EMBL" id="QJKJ01004913">
    <property type="protein sequence ID" value="RDX92256.1"/>
    <property type="molecule type" value="Genomic_DNA"/>
</dbReference>
<reference evidence="1" key="1">
    <citation type="submission" date="2018-05" db="EMBL/GenBank/DDBJ databases">
        <title>Draft genome of Mucuna pruriens seed.</title>
        <authorList>
            <person name="Nnadi N.E."/>
            <person name="Vos R."/>
            <person name="Hasami M.H."/>
            <person name="Devisetty U.K."/>
            <person name="Aguiy J.C."/>
        </authorList>
    </citation>
    <scope>NUCLEOTIDE SEQUENCE [LARGE SCALE GENOMIC DNA]</scope>
    <source>
        <strain evidence="1">JCA_2017</strain>
    </source>
</reference>
<protein>
    <submittedName>
        <fullName evidence="1">Uncharacterized protein</fullName>
    </submittedName>
</protein>
<name>A0A371GP09_MUCPR</name>
<dbReference type="AlphaFoldDB" id="A0A371GP09"/>
<evidence type="ECO:0000313" key="1">
    <source>
        <dbReference type="EMBL" id="RDX92256.1"/>
    </source>
</evidence>
<evidence type="ECO:0000313" key="2">
    <source>
        <dbReference type="Proteomes" id="UP000257109"/>
    </source>
</evidence>
<feature type="non-terminal residue" evidence="1">
    <location>
        <position position="1"/>
    </location>
</feature>